<feature type="region of interest" description="Disordered" evidence="1">
    <location>
        <begin position="86"/>
        <end position="129"/>
    </location>
</feature>
<dbReference type="Gene3D" id="1.20.5.320">
    <property type="entry name" value="6-Phosphogluconate Dehydrogenase, domain 3"/>
    <property type="match status" value="1"/>
</dbReference>
<feature type="compositionally biased region" description="Polar residues" evidence="1">
    <location>
        <begin position="151"/>
        <end position="166"/>
    </location>
</feature>
<evidence type="ECO:0000313" key="3">
    <source>
        <dbReference type="EMBL" id="MPC30432.1"/>
    </source>
</evidence>
<accession>A0A5B7E8X3</accession>
<evidence type="ECO:0000313" key="4">
    <source>
        <dbReference type="Proteomes" id="UP000324222"/>
    </source>
</evidence>
<proteinExistence type="predicted"/>
<dbReference type="EMBL" id="VSRR010002254">
    <property type="protein sequence ID" value="MPC30432.1"/>
    <property type="molecule type" value="Genomic_DNA"/>
</dbReference>
<comment type="caution">
    <text evidence="3">The sequence shown here is derived from an EMBL/GenBank/DDBJ whole genome shotgun (WGS) entry which is preliminary data.</text>
</comment>
<dbReference type="Proteomes" id="UP000324222">
    <property type="component" value="Unassembled WGS sequence"/>
</dbReference>
<organism evidence="3 4">
    <name type="scientific">Portunus trituberculatus</name>
    <name type="common">Swimming crab</name>
    <name type="synonym">Neptunus trituberculatus</name>
    <dbReference type="NCBI Taxonomy" id="210409"/>
    <lineage>
        <taxon>Eukaryota</taxon>
        <taxon>Metazoa</taxon>
        <taxon>Ecdysozoa</taxon>
        <taxon>Arthropoda</taxon>
        <taxon>Crustacea</taxon>
        <taxon>Multicrustacea</taxon>
        <taxon>Malacostraca</taxon>
        <taxon>Eumalacostraca</taxon>
        <taxon>Eucarida</taxon>
        <taxon>Decapoda</taxon>
        <taxon>Pleocyemata</taxon>
        <taxon>Brachyura</taxon>
        <taxon>Eubrachyura</taxon>
        <taxon>Portunoidea</taxon>
        <taxon>Portunidae</taxon>
        <taxon>Portuninae</taxon>
        <taxon>Portunus</taxon>
    </lineage>
</organism>
<evidence type="ECO:0000256" key="1">
    <source>
        <dbReference type="SAM" id="MobiDB-lite"/>
    </source>
</evidence>
<name>A0A5B7E8X3_PORTR</name>
<feature type="chain" id="PRO_5023119075" evidence="2">
    <location>
        <begin position="30"/>
        <end position="321"/>
    </location>
</feature>
<feature type="signal peptide" evidence="2">
    <location>
        <begin position="1"/>
        <end position="29"/>
    </location>
</feature>
<protein>
    <submittedName>
        <fullName evidence="3">Adipolin</fullName>
    </submittedName>
</protein>
<reference evidence="3 4" key="1">
    <citation type="submission" date="2019-05" db="EMBL/GenBank/DDBJ databases">
        <title>Another draft genome of Portunus trituberculatus and its Hox gene families provides insights of decapod evolution.</title>
        <authorList>
            <person name="Jeong J.-H."/>
            <person name="Song I."/>
            <person name="Kim S."/>
            <person name="Choi T."/>
            <person name="Kim D."/>
            <person name="Ryu S."/>
            <person name="Kim W."/>
        </authorList>
    </citation>
    <scope>NUCLEOTIDE SEQUENCE [LARGE SCALE GENOMIC DNA]</scope>
    <source>
        <tissue evidence="3">Muscle</tissue>
    </source>
</reference>
<feature type="compositionally biased region" description="Pro residues" evidence="1">
    <location>
        <begin position="105"/>
        <end position="124"/>
    </location>
</feature>
<gene>
    <name evidence="3" type="primary">FAM132A</name>
    <name evidence="3" type="ORF">E2C01_023697</name>
</gene>
<keyword evidence="4" id="KW-1185">Reference proteome</keyword>
<keyword evidence="2" id="KW-0732">Signal</keyword>
<dbReference type="AlphaFoldDB" id="A0A5B7E8X3"/>
<feature type="compositionally biased region" description="Basic residues" evidence="1">
    <location>
        <begin position="87"/>
        <end position="100"/>
    </location>
</feature>
<evidence type="ECO:0000256" key="2">
    <source>
        <dbReference type="SAM" id="SignalP"/>
    </source>
</evidence>
<sequence length="321" mass="35593">MQGRPCWRAGAMGVWLLVLLLLNLRKAEGVRSMVRGSHARDLSLGSNTFQNLQTLWEKDSQEEERPHVLDPRKTWDFFLRNSEAHRVRSRKNRMRNRKNRIPMPKEGPPGPPGRRGPVGPPGAPGGPLTTQEMEEYIKDFLRDYLSQNNTLPNATSLESGENQRSTRAGRGRVKAAFTAILPRPLVLNPSGLSIVDSFTITFSPGVFERRMILQHGGFSAIKRGIYQVAASLVLHPYGRPNSPPLEPPQDISVYLCITTCARDRRRLEWSGGMGEGSVTAVLVGHVMLMRGDTLLVAVDNPTKRPLQVRTGSSFSAALIGT</sequence>
<feature type="region of interest" description="Disordered" evidence="1">
    <location>
        <begin position="151"/>
        <end position="170"/>
    </location>
</feature>
<dbReference type="OrthoDB" id="6360045at2759"/>